<dbReference type="EMBL" id="HACM01002266">
    <property type="protein sequence ID" value="CRZ02708.1"/>
    <property type="molecule type" value="Transcribed_RNA"/>
</dbReference>
<sequence length="106" mass="12282">MSLMLEPGHNFEGLGEHEVREHLADYTQKLVKRAEQRRRRHPTWVPITKADIHTKIRTLFGEAQRQGVDLSESPEQMADNAMATITDYWKHVRTNSPSPSARIKSY</sequence>
<dbReference type="AlphaFoldDB" id="A0A0H5QL15"/>
<evidence type="ECO:0000313" key="1">
    <source>
        <dbReference type="EMBL" id="CRZ02708.1"/>
    </source>
</evidence>
<protein>
    <submittedName>
        <fullName evidence="1">Uncharacterized protein</fullName>
    </submittedName>
</protein>
<reference evidence="1" key="1">
    <citation type="submission" date="2015-04" db="EMBL/GenBank/DDBJ databases">
        <title>The genome sequence of the plant pathogenic Rhizarian Plasmodiophora brassicae reveals insights in its biotrophic life cycle and the origin of chitin synthesis.</title>
        <authorList>
            <person name="Schwelm A."/>
            <person name="Fogelqvist J."/>
            <person name="Knaust A."/>
            <person name="Julke S."/>
            <person name="Lilja T."/>
            <person name="Dhandapani V."/>
            <person name="Bonilla-Rosso G."/>
            <person name="Karlsson M."/>
            <person name="Shevchenko A."/>
            <person name="Choi S.R."/>
            <person name="Kim H.G."/>
            <person name="Park J.Y."/>
            <person name="Lim Y.P."/>
            <person name="Ludwig-Muller J."/>
            <person name="Dixelius C."/>
        </authorList>
    </citation>
    <scope>NUCLEOTIDE SEQUENCE</scope>
    <source>
        <tissue evidence="1">Potato root galls</tissue>
    </source>
</reference>
<proteinExistence type="predicted"/>
<name>A0A0H5QL15_9EUKA</name>
<organism evidence="1">
    <name type="scientific">Spongospora subterranea</name>
    <dbReference type="NCBI Taxonomy" id="70186"/>
    <lineage>
        <taxon>Eukaryota</taxon>
        <taxon>Sar</taxon>
        <taxon>Rhizaria</taxon>
        <taxon>Endomyxa</taxon>
        <taxon>Phytomyxea</taxon>
        <taxon>Plasmodiophorida</taxon>
        <taxon>Plasmodiophoridae</taxon>
        <taxon>Spongospora</taxon>
    </lineage>
</organism>
<accession>A0A0H5QL15</accession>